<gene>
    <name evidence="3" type="ORF">NTH_00929</name>
</gene>
<name>A0ABY5MI87_9HYPH</name>
<dbReference type="InterPro" id="IPR025419">
    <property type="entry name" value="DUF4142"/>
</dbReference>
<dbReference type="EMBL" id="CP030941">
    <property type="protein sequence ID" value="UUP16482.1"/>
    <property type="molecule type" value="Genomic_DNA"/>
</dbReference>
<sequence>MNRLPIAVSSALLIALAGPVAAQVADIPQESPKAETVNTPLEFARMSVAWSVFQMDSSRLVAREADGEDIKRFANRTADTYEDLLAEVSRLAQLEGISQGEMPRIMETSHLRKVAELERAETGRLEELYIEMQLEQLPELIAMFNNYSQKGGELAVFAEETLPMLREQFARARDLADSAGIEAKAG</sequence>
<dbReference type="Pfam" id="PF13628">
    <property type="entry name" value="DUF4142"/>
    <property type="match status" value="1"/>
</dbReference>
<feature type="chain" id="PRO_5045189399" description="DUF4142 domain-containing protein" evidence="1">
    <location>
        <begin position="23"/>
        <end position="186"/>
    </location>
</feature>
<keyword evidence="1" id="KW-0732">Signal</keyword>
<evidence type="ECO:0000313" key="4">
    <source>
        <dbReference type="Proteomes" id="UP001342418"/>
    </source>
</evidence>
<dbReference type="InterPro" id="IPR012347">
    <property type="entry name" value="Ferritin-like"/>
</dbReference>
<dbReference type="Gene3D" id="1.20.1260.10">
    <property type="match status" value="1"/>
</dbReference>
<protein>
    <recommendedName>
        <fullName evidence="2">DUF4142 domain-containing protein</fullName>
    </recommendedName>
</protein>
<feature type="domain" description="DUF4142" evidence="2">
    <location>
        <begin position="42"/>
        <end position="175"/>
    </location>
</feature>
<evidence type="ECO:0000313" key="3">
    <source>
        <dbReference type="EMBL" id="UUP16482.1"/>
    </source>
</evidence>
<feature type="signal peptide" evidence="1">
    <location>
        <begin position="1"/>
        <end position="22"/>
    </location>
</feature>
<evidence type="ECO:0000259" key="2">
    <source>
        <dbReference type="Pfam" id="PF13628"/>
    </source>
</evidence>
<dbReference type="Proteomes" id="UP001342418">
    <property type="component" value="Chromosome"/>
</dbReference>
<organism evidence="3 4">
    <name type="scientific">Nitratireductor thuwali</name>
    <dbReference type="NCBI Taxonomy" id="2267699"/>
    <lineage>
        <taxon>Bacteria</taxon>
        <taxon>Pseudomonadati</taxon>
        <taxon>Pseudomonadota</taxon>
        <taxon>Alphaproteobacteria</taxon>
        <taxon>Hyphomicrobiales</taxon>
        <taxon>Phyllobacteriaceae</taxon>
        <taxon>Nitratireductor</taxon>
    </lineage>
</organism>
<keyword evidence="4" id="KW-1185">Reference proteome</keyword>
<reference evidence="3 4" key="1">
    <citation type="submission" date="2018-07" db="EMBL/GenBank/DDBJ databases">
        <title>Genome sequence of Nitratireductor thuwali#1536.</title>
        <authorList>
            <person name="Michoud G."/>
            <person name="Merlino G."/>
            <person name="Sefrji F.O."/>
            <person name="Daffonchio D."/>
        </authorList>
    </citation>
    <scope>NUCLEOTIDE SEQUENCE [LARGE SCALE GENOMIC DNA]</scope>
    <source>
        <strain evidence="4">Nit1536</strain>
    </source>
</reference>
<evidence type="ECO:0000256" key="1">
    <source>
        <dbReference type="SAM" id="SignalP"/>
    </source>
</evidence>
<accession>A0ABY5MI87</accession>
<proteinExistence type="predicted"/>
<dbReference type="PANTHER" id="PTHR38593">
    <property type="entry name" value="BLR2558 PROTEIN"/>
    <property type="match status" value="1"/>
</dbReference>
<dbReference type="PANTHER" id="PTHR38593:SF1">
    <property type="entry name" value="BLR2558 PROTEIN"/>
    <property type="match status" value="1"/>
</dbReference>